<reference evidence="1" key="1">
    <citation type="submission" date="2019-11" db="EMBL/GenBank/DDBJ databases">
        <title>Comparative genomics of photobacteria reveal adaptation to distinct habitats.</title>
        <authorList>
            <person name="Fuertes-Perez S."/>
            <person name="Hilgarth M."/>
            <person name="Vogel R.F."/>
        </authorList>
    </citation>
    <scope>NUCLEOTIDE SEQUENCE</scope>
    <source>
        <strain evidence="1">TMW2.2145</strain>
    </source>
</reference>
<accession>A0AAW4ZXK8</accession>
<evidence type="ECO:0000313" key="2">
    <source>
        <dbReference type="Proteomes" id="UP000813876"/>
    </source>
</evidence>
<dbReference type="RefSeq" id="WP_107293315.1">
    <property type="nucleotide sequence ID" value="NZ_PYMT01000008.1"/>
</dbReference>
<proteinExistence type="predicted"/>
<sequence>MDILQRRIIHALYLENWNYESGARATLLKDAQRVQPSEYELEMKESLFCPMCFTNLNRIPHNKDHTTSSIDAYFRHSSTYKNIPCELRTTRGKGKKYSSVESVSQAIDNDELVIVKSFMQEKPEQILSSTPRIFEEVQIDDINGPETEVPLSSHSGEIFKVPSKITSLRGICHNFDKNYYRYYFLPGNQSAIALTLLLNDVRNIVDVDDKQKLYFVKLQNSIHHGHNPHDDNIRMTYIECSSQVKDFCIKTKHKLQNEHGIGDSSQGRYALVYGKVTESGLGLCFENLGWGELSLLPEKYNYLIEDIYSITHGKEIETA</sequence>
<evidence type="ECO:0000313" key="1">
    <source>
        <dbReference type="EMBL" id="MCF2304094.1"/>
    </source>
</evidence>
<organism evidence="1 2">
    <name type="scientific">Photobacterium phosphoreum</name>
    <dbReference type="NCBI Taxonomy" id="659"/>
    <lineage>
        <taxon>Bacteria</taxon>
        <taxon>Pseudomonadati</taxon>
        <taxon>Pseudomonadota</taxon>
        <taxon>Gammaproteobacteria</taxon>
        <taxon>Vibrionales</taxon>
        <taxon>Vibrionaceae</taxon>
        <taxon>Photobacterium</taxon>
    </lineage>
</organism>
<comment type="caution">
    <text evidence="1">The sequence shown here is derived from an EMBL/GenBank/DDBJ whole genome shotgun (WGS) entry which is preliminary data.</text>
</comment>
<protein>
    <recommendedName>
        <fullName evidence="3">HNH endonuclease</fullName>
    </recommendedName>
</protein>
<evidence type="ECO:0008006" key="3">
    <source>
        <dbReference type="Google" id="ProtNLM"/>
    </source>
</evidence>
<gene>
    <name evidence="1" type="ORF">GLP33_20535</name>
</gene>
<dbReference type="EMBL" id="WMCP01000043">
    <property type="protein sequence ID" value="MCF2304094.1"/>
    <property type="molecule type" value="Genomic_DNA"/>
</dbReference>
<name>A0AAW4ZXK8_PHOPO</name>
<dbReference type="AlphaFoldDB" id="A0AAW4ZXK8"/>
<dbReference type="Proteomes" id="UP000813876">
    <property type="component" value="Unassembled WGS sequence"/>
</dbReference>